<dbReference type="InterPro" id="IPR026367">
    <property type="entry name" value="FxsC_C"/>
</dbReference>
<dbReference type="SUPFAM" id="SSF52200">
    <property type="entry name" value="Toll/Interleukin receptor TIR domain"/>
    <property type="match status" value="1"/>
</dbReference>
<dbReference type="InterPro" id="IPR047603">
    <property type="entry name" value="FxsC_N"/>
</dbReference>
<dbReference type="NCBIfam" id="NF040588">
    <property type="entry name" value="FxsC_Nterm"/>
    <property type="match status" value="1"/>
</dbReference>
<dbReference type="EMBL" id="JBHSOD010000008">
    <property type="protein sequence ID" value="MFC5885198.1"/>
    <property type="molecule type" value="Genomic_DNA"/>
</dbReference>
<dbReference type="InterPro" id="IPR047738">
    <property type="entry name" value="SAV_2336-like_N"/>
</dbReference>
<dbReference type="NCBIfam" id="TIGR04276">
    <property type="entry name" value="FxsC_Cterm"/>
    <property type="match status" value="1"/>
</dbReference>
<organism evidence="2 3">
    <name type="scientific">Kitasatospora aburaviensis</name>
    <dbReference type="NCBI Taxonomy" id="67265"/>
    <lineage>
        <taxon>Bacteria</taxon>
        <taxon>Bacillati</taxon>
        <taxon>Actinomycetota</taxon>
        <taxon>Actinomycetes</taxon>
        <taxon>Kitasatosporales</taxon>
        <taxon>Streptomycetaceae</taxon>
        <taxon>Kitasatospora</taxon>
    </lineage>
</organism>
<evidence type="ECO:0000313" key="2">
    <source>
        <dbReference type="EMBL" id="MFC5885198.1"/>
    </source>
</evidence>
<sequence>MTDRLLRALAEADAASAAGLGPEELADILWLAGCLDDAARGRDRPAVPADPGRSAGEAGPGPGPDGGPEDECAPDEPPFEQHYATADLTGPPPGPDRTPEAAAEGETDETESEPGPGPEPDRPVENAPAARRGDLVRVPRAAALADPLAVMRALRPLGRRTLADSHGEPELDEEATVSAGVDQRLLLPVMRPTPGRWLDLALVIDTHRSMTLWHDLVAELRRVIAQTGVFRDVRTWYLGGTEAGGRPGLAARPGGALRRPQEIADPAGRRLILVVTDTVGGGWGGPALDAVLRGWGRHGPVAVLNVLPERLWSRGSVRPTPLWLRAAGPAAPNTGWEAAATRARGRTHRRLRADAPDRPLPVPVVDPSPASLAALAALVSGGGRRSRLSCLLVGEPGAASAARADRPPAADEPDRPPVADGGGRPPTAAEPALEQFRASASPLAQELAGHLSAVPLVLPVMTLVRRAMLPQADHGHLAEVLLGGLLAPWEAPPPGADPDGVEFDFLPGVRDALLGAQRRDTVARIRRTVRHQVAAYLRSRRASAADFPAVRVTEETHSRELAPDALPFAESSAAVPARTPVLAEEPWESMTVTEALERPEILGVKPAEQRPDLPYLTPYLDRPMDAEVRRLVGRAIEGVSTALLLTGGPASGRTRACFEALRALPGDWTVWRAQSLLGRDLRTGEADRCTVVWFDDAERVLNSTQGPEVDLVAQLSAWVRSRSRGPLLLLGTLRTDRRTPQGLVGSPAWEMLRHARTVEVPGYFTRQQAADALLGRDPRLAEAAQVVADGHVVQALTAAPGLRARFDRAPEEVRAVLDAALDALRLGHHRSLPASLLRAAAPGYLRTVPATDTWFERAMADATAEGAGGAGLFRADDGSGFEGAAAPRAPYTLHPLLESWYLDGRTGSMPPDAFWDALLAHADRGDLDRLARGARSLGADARAEELDAAAAAYHRHRYAQFVDSGEGVELAARPYFFLSYAHTPRAGAGGAGDPNLWVRQLYRDLCEAVLQLTDAPDGAPVGFMDESMHHWELWPDRIARELATCRVFVPLYSPRYFNSVPCGQEWYTFTRRQVYAVDRESERTSAIVPVLWAPMNRYRLPEVAGELQFDHAGFGPAYVSEGLFALMKLSYYRSAYELAVHRLARRIVEVAEETVVPVGRTLDLNAQPSAFEPVRRSVRELRVLVLSCRRDELPAGPSPTAYGPQRTDWNPYGSTLGRSLAEHTAGLLRGMGFEPTVHDLVSEGEQLLGEESPTSLAVLLLDRWALLDAERIALLRRLDRRNHKVVAVLEPGSPDDPGDTAAGAELAELSRSALAAGGFLPAGRPRANRLPVLGSLSAFEDALAGVATAARRAVENRWPDGPRRGPDGEEGGSPGRPRLR</sequence>
<dbReference type="Proteomes" id="UP001596067">
    <property type="component" value="Unassembled WGS sequence"/>
</dbReference>
<feature type="compositionally biased region" description="Acidic residues" evidence="1">
    <location>
        <begin position="67"/>
        <end position="78"/>
    </location>
</feature>
<accession>A0ABW1ET24</accession>
<dbReference type="InterPro" id="IPR035897">
    <property type="entry name" value="Toll_tir_struct_dom_sf"/>
</dbReference>
<feature type="compositionally biased region" description="Basic and acidic residues" evidence="1">
    <location>
        <begin position="403"/>
        <end position="417"/>
    </location>
</feature>
<keyword evidence="3" id="KW-1185">Reference proteome</keyword>
<evidence type="ECO:0000256" key="1">
    <source>
        <dbReference type="SAM" id="MobiDB-lite"/>
    </source>
</evidence>
<feature type="compositionally biased region" description="Basic and acidic residues" evidence="1">
    <location>
        <begin position="1352"/>
        <end position="1367"/>
    </location>
</feature>
<gene>
    <name evidence="2" type="ORF">ACFP0N_09465</name>
</gene>
<comment type="caution">
    <text evidence="2">The sequence shown here is derived from an EMBL/GenBank/DDBJ whole genome shotgun (WGS) entry which is preliminary data.</text>
</comment>
<dbReference type="Gene3D" id="3.40.50.10140">
    <property type="entry name" value="Toll/interleukin-1 receptor homology (TIR) domain"/>
    <property type="match status" value="1"/>
</dbReference>
<protein>
    <submittedName>
        <fullName evidence="2">TIR-like protein FxsC</fullName>
    </submittedName>
</protein>
<feature type="region of interest" description="Disordered" evidence="1">
    <location>
        <begin position="40"/>
        <end position="134"/>
    </location>
</feature>
<name>A0ABW1ET24_9ACTN</name>
<evidence type="ECO:0000313" key="3">
    <source>
        <dbReference type="Proteomes" id="UP001596067"/>
    </source>
</evidence>
<dbReference type="NCBIfam" id="NF041121">
    <property type="entry name" value="SAV_2336_NTERM"/>
    <property type="match status" value="1"/>
</dbReference>
<feature type="compositionally biased region" description="Acidic residues" evidence="1">
    <location>
        <begin position="103"/>
        <end position="112"/>
    </location>
</feature>
<dbReference type="RefSeq" id="WP_313762038.1">
    <property type="nucleotide sequence ID" value="NZ_BAAAVH010000077.1"/>
</dbReference>
<feature type="region of interest" description="Disordered" evidence="1">
    <location>
        <begin position="1352"/>
        <end position="1380"/>
    </location>
</feature>
<reference evidence="3" key="1">
    <citation type="journal article" date="2019" name="Int. J. Syst. Evol. Microbiol.">
        <title>The Global Catalogue of Microorganisms (GCM) 10K type strain sequencing project: providing services to taxonomists for standard genome sequencing and annotation.</title>
        <authorList>
            <consortium name="The Broad Institute Genomics Platform"/>
            <consortium name="The Broad Institute Genome Sequencing Center for Infectious Disease"/>
            <person name="Wu L."/>
            <person name="Ma J."/>
        </authorList>
    </citation>
    <scope>NUCLEOTIDE SEQUENCE [LARGE SCALE GENOMIC DNA]</scope>
    <source>
        <strain evidence="3">CGMCC 4.1469</strain>
    </source>
</reference>
<proteinExistence type="predicted"/>
<feature type="region of interest" description="Disordered" evidence="1">
    <location>
        <begin position="399"/>
        <end position="429"/>
    </location>
</feature>